<dbReference type="Pfam" id="PF13519">
    <property type="entry name" value="VWA_2"/>
    <property type="match status" value="1"/>
</dbReference>
<dbReference type="SMART" id="SM00184">
    <property type="entry name" value="RING"/>
    <property type="match status" value="1"/>
</dbReference>
<evidence type="ECO:0000313" key="6">
    <source>
        <dbReference type="Proteomes" id="UP000826271"/>
    </source>
</evidence>
<dbReference type="InterPro" id="IPR013083">
    <property type="entry name" value="Znf_RING/FYVE/PHD"/>
</dbReference>
<feature type="compositionally biased region" description="Low complexity" evidence="2">
    <location>
        <begin position="85"/>
        <end position="99"/>
    </location>
</feature>
<organism evidence="5 6">
    <name type="scientific">Buddleja alternifolia</name>
    <dbReference type="NCBI Taxonomy" id="168488"/>
    <lineage>
        <taxon>Eukaryota</taxon>
        <taxon>Viridiplantae</taxon>
        <taxon>Streptophyta</taxon>
        <taxon>Embryophyta</taxon>
        <taxon>Tracheophyta</taxon>
        <taxon>Spermatophyta</taxon>
        <taxon>Magnoliopsida</taxon>
        <taxon>eudicotyledons</taxon>
        <taxon>Gunneridae</taxon>
        <taxon>Pentapetalae</taxon>
        <taxon>asterids</taxon>
        <taxon>lamiids</taxon>
        <taxon>Lamiales</taxon>
        <taxon>Scrophulariaceae</taxon>
        <taxon>Buddlejeae</taxon>
        <taxon>Buddleja</taxon>
    </lineage>
</organism>
<reference evidence="5" key="1">
    <citation type="submission" date="2019-10" db="EMBL/GenBank/DDBJ databases">
        <authorList>
            <person name="Zhang R."/>
            <person name="Pan Y."/>
            <person name="Wang J."/>
            <person name="Ma R."/>
            <person name="Yu S."/>
        </authorList>
    </citation>
    <scope>NUCLEOTIDE SEQUENCE</scope>
    <source>
        <strain evidence="5">LA-IB0</strain>
        <tissue evidence="5">Leaf</tissue>
    </source>
</reference>
<dbReference type="PANTHER" id="PTHR10579:SF55">
    <property type="entry name" value="E3 UBIQUITIN-PROTEIN LIGASE WAV3"/>
    <property type="match status" value="1"/>
</dbReference>
<protein>
    <submittedName>
        <fullName evidence="5">Uncharacterized protein</fullName>
    </submittedName>
</protein>
<gene>
    <name evidence="5" type="ORF">BUALT_Bualt08G0030600</name>
</gene>
<dbReference type="SUPFAM" id="SSF53300">
    <property type="entry name" value="vWA-like"/>
    <property type="match status" value="1"/>
</dbReference>
<keyword evidence="1" id="KW-0863">Zinc-finger</keyword>
<feature type="region of interest" description="Disordered" evidence="2">
    <location>
        <begin position="417"/>
        <end position="453"/>
    </location>
</feature>
<dbReference type="SMART" id="SM00327">
    <property type="entry name" value="VWA"/>
    <property type="match status" value="1"/>
</dbReference>
<proteinExistence type="predicted"/>
<feature type="compositionally biased region" description="Polar residues" evidence="2">
    <location>
        <begin position="21"/>
        <end position="43"/>
    </location>
</feature>
<keyword evidence="1" id="KW-0862">Zinc</keyword>
<dbReference type="Pfam" id="PF25243">
    <property type="entry name" value="WAV3_C"/>
    <property type="match status" value="1"/>
</dbReference>
<dbReference type="AlphaFoldDB" id="A0AAV6XE45"/>
<feature type="region of interest" description="Disordered" evidence="2">
    <location>
        <begin position="1"/>
        <end position="99"/>
    </location>
</feature>
<dbReference type="Gene3D" id="3.30.40.10">
    <property type="entry name" value="Zinc/RING finger domain, C3HC4 (zinc finger)"/>
    <property type="match status" value="1"/>
</dbReference>
<feature type="compositionally biased region" description="Polar residues" evidence="2">
    <location>
        <begin position="436"/>
        <end position="451"/>
    </location>
</feature>
<dbReference type="InterPro" id="IPR002035">
    <property type="entry name" value="VWF_A"/>
</dbReference>
<evidence type="ECO:0000313" key="5">
    <source>
        <dbReference type="EMBL" id="KAG8377415.1"/>
    </source>
</evidence>
<dbReference type="SUPFAM" id="SSF57850">
    <property type="entry name" value="RING/U-box"/>
    <property type="match status" value="1"/>
</dbReference>
<dbReference type="Gene3D" id="3.40.50.410">
    <property type="entry name" value="von Willebrand factor, type A domain"/>
    <property type="match status" value="1"/>
</dbReference>
<keyword evidence="1" id="KW-0479">Metal-binding</keyword>
<dbReference type="PANTHER" id="PTHR10579">
    <property type="entry name" value="CALCIUM-ACTIVATED CHLORIDE CHANNEL REGULATOR"/>
    <property type="match status" value="1"/>
</dbReference>
<dbReference type="PROSITE" id="PS50234">
    <property type="entry name" value="VWFA"/>
    <property type="match status" value="1"/>
</dbReference>
<dbReference type="InterPro" id="IPR036465">
    <property type="entry name" value="vWFA_dom_sf"/>
</dbReference>
<accession>A0AAV6XE45</accession>
<dbReference type="Pfam" id="PF17123">
    <property type="entry name" value="zf-RING_11"/>
    <property type="match status" value="1"/>
</dbReference>
<evidence type="ECO:0000259" key="3">
    <source>
        <dbReference type="PROSITE" id="PS50089"/>
    </source>
</evidence>
<dbReference type="InterPro" id="IPR057427">
    <property type="entry name" value="WAV3_C"/>
</dbReference>
<comment type="caution">
    <text evidence="5">The sequence shown here is derived from an EMBL/GenBank/DDBJ whole genome shotgun (WGS) entry which is preliminary data.</text>
</comment>
<feature type="domain" description="VWFA" evidence="4">
    <location>
        <begin position="315"/>
        <end position="428"/>
    </location>
</feature>
<dbReference type="GO" id="GO:0008270">
    <property type="term" value="F:zinc ion binding"/>
    <property type="evidence" value="ECO:0007669"/>
    <property type="project" value="UniProtKB-KW"/>
</dbReference>
<dbReference type="InterPro" id="IPR001841">
    <property type="entry name" value="Znf_RING"/>
</dbReference>
<evidence type="ECO:0000256" key="2">
    <source>
        <dbReference type="SAM" id="MobiDB-lite"/>
    </source>
</evidence>
<dbReference type="InterPro" id="IPR051266">
    <property type="entry name" value="CLCR"/>
</dbReference>
<dbReference type="PROSITE" id="PS50089">
    <property type="entry name" value="ZF_RING_2"/>
    <property type="match status" value="1"/>
</dbReference>
<dbReference type="EMBL" id="WHWC01000008">
    <property type="protein sequence ID" value="KAG8377415.1"/>
    <property type="molecule type" value="Genomic_DNA"/>
</dbReference>
<evidence type="ECO:0000256" key="1">
    <source>
        <dbReference type="PROSITE-ProRule" id="PRU00175"/>
    </source>
</evidence>
<dbReference type="Proteomes" id="UP000826271">
    <property type="component" value="Unassembled WGS sequence"/>
</dbReference>
<feature type="domain" description="RING-type" evidence="3">
    <location>
        <begin position="114"/>
        <end position="164"/>
    </location>
</feature>
<sequence>MGRGWRRAFCNTMPRDRRDQSSATTPSLTVMDNKQSSRSNPSTPRLRCNTFPNTHDHNNNNKFSINNSVRSSPKLQCKTTTPPKSLLRCNSSSSSPRSPFSILKNTLRFSKNNCGVCMRSVKTGQAMAMYTAECSHTFHFPCIASHVTTKQQQQNNLILCPVCTTTWKHIPFLNQNQDNPLKQQQDEEKIVVIDSSSTPKKQTPISSPKCLKQWESKSYADDEPLMTPKAGAKFIPIPEAAVENEEEEEVEEFQGFLVDPISSSDALSRDPRKVDVSLLPEAAVISTGGTHETYAVVLKVKAPLSGDMPRRAPIDLVTVLDVSGSMSGAKLQMLQRAMRLVISSLGSADRLSIVAFSALPKRILPLTRMGAQGQRLARRIIDRLACSRGTSMAEALKQATKVLEDRRDRNPVASIILLSGGGQDDDDDRVPKDNNESNQRPGSSHVSSTRFSHVEIPRDPAEDAFSKCVGGLLSVVIQDLRIQLSFGPGSDPAEISAVYSFNQRPTVHNPAFSRLGDLYAEEERELLVEIRVPRSVVAGSHSHHVFSIKCCYKDPATQELVYGRDQALLLPRPQTVHSRLLPNNKIERLRNSFITTRAIAESRRLIEHAELSSAMQLLSSARALLLLQSRSESASGCIRGLDAELAEVERRTRYQRRRSEEREMGLYLDEKEEPLTPTSAEKLASVVQMESLNTVSDLHGFENARF</sequence>
<name>A0AAV6XE45_9LAMI</name>
<keyword evidence="6" id="KW-1185">Reference proteome</keyword>
<evidence type="ECO:0000259" key="4">
    <source>
        <dbReference type="PROSITE" id="PS50234"/>
    </source>
</evidence>
<feature type="compositionally biased region" description="Polar residues" evidence="2">
    <location>
        <begin position="68"/>
        <end position="83"/>
    </location>
</feature>